<keyword evidence="6 8" id="KW-0472">Membrane</keyword>
<dbReference type="PROSITE" id="PS50006">
    <property type="entry name" value="FHA_DOMAIN"/>
    <property type="match status" value="1"/>
</dbReference>
<keyword evidence="3" id="KW-0597">Phosphoprotein</keyword>
<feature type="transmembrane region" description="Helical" evidence="8">
    <location>
        <begin position="20"/>
        <end position="44"/>
    </location>
</feature>
<name>A0A255GQ24_9ACTN</name>
<evidence type="ECO:0000256" key="4">
    <source>
        <dbReference type="ARBA" id="ARBA00022692"/>
    </source>
</evidence>
<proteinExistence type="predicted"/>
<evidence type="ECO:0000256" key="3">
    <source>
        <dbReference type="ARBA" id="ARBA00022553"/>
    </source>
</evidence>
<dbReference type="InterPro" id="IPR010432">
    <property type="entry name" value="RDD"/>
</dbReference>
<accession>A0A255GQ24</accession>
<dbReference type="EMBL" id="NMVO01000001">
    <property type="protein sequence ID" value="OYO17681.1"/>
    <property type="molecule type" value="Genomic_DNA"/>
</dbReference>
<evidence type="ECO:0000256" key="2">
    <source>
        <dbReference type="ARBA" id="ARBA00022475"/>
    </source>
</evidence>
<dbReference type="InterPro" id="IPR008984">
    <property type="entry name" value="SMAD_FHA_dom_sf"/>
</dbReference>
<dbReference type="Gene3D" id="2.60.200.20">
    <property type="match status" value="1"/>
</dbReference>
<dbReference type="GO" id="GO:0005886">
    <property type="term" value="C:plasma membrane"/>
    <property type="evidence" value="ECO:0007669"/>
    <property type="project" value="UniProtKB-SubCell"/>
</dbReference>
<dbReference type="SUPFAM" id="SSF49879">
    <property type="entry name" value="SMAD/FHA domain"/>
    <property type="match status" value="1"/>
</dbReference>
<dbReference type="RefSeq" id="WP_094404471.1">
    <property type="nucleotide sequence ID" value="NZ_NMVO01000001.1"/>
</dbReference>
<sequence length="407" mass="43005">MTVSQAPGGPAAAIRPGGLFSRFLSCMVDSVIPVLAITGCWLALARLQPGSRLSLVAIMLTALVVLGWGVYVWWCGAERAATPGMRLLELEVVDLKTGGHVGWGRFFARCFVFGLLSATGIGLILMLIFLVLDSHQRGWHDRAAGAIVINRPEVARDEHGDPTGGAEVRGPRTNTVALPAHLTGATSFKPTGTAGLGIQQPGTPQQPPPHQPAPMQPPPPAHQPPQQPRQPIQQVPGSRPPQFGETPWGDHRPAGQSGWQPPQMLPEQPPTGTADPDADADADKTVLRPKGSGPAPAPTASWSVTLADGRAYQLRPAVLIGRNPDPQEGQQAELVTMNDETRTVSKNHLLIGVDEQGPFVVDLGSRNGSGIRAAHGGFNRIPVGEKVRLGPGAVVSFGEQRLELHAG</sequence>
<reference evidence="10 11" key="1">
    <citation type="submission" date="2017-07" db="EMBL/GenBank/DDBJ databases">
        <title>Draft whole genome sequences of clinical Proprionibacteriaceae strains.</title>
        <authorList>
            <person name="Bernier A.-M."/>
            <person name="Bernard K."/>
            <person name="Domingo M.-C."/>
        </authorList>
    </citation>
    <scope>NUCLEOTIDE SEQUENCE [LARGE SCALE GENOMIC DNA]</scope>
    <source>
        <strain evidence="10 11">NML 030167</strain>
    </source>
</reference>
<keyword evidence="4 8" id="KW-0812">Transmembrane</keyword>
<evidence type="ECO:0000313" key="10">
    <source>
        <dbReference type="EMBL" id="OYO17681.1"/>
    </source>
</evidence>
<dbReference type="PANTHER" id="PTHR36115">
    <property type="entry name" value="PROLINE-RICH ANTIGEN HOMOLOG-RELATED"/>
    <property type="match status" value="1"/>
</dbReference>
<feature type="region of interest" description="Disordered" evidence="7">
    <location>
        <begin position="184"/>
        <end position="302"/>
    </location>
</feature>
<dbReference type="OrthoDB" id="3254248at2"/>
<comment type="subcellular location">
    <subcellularLocation>
        <location evidence="1">Cell membrane</location>
        <topology evidence="1">Multi-pass membrane protein</topology>
    </subcellularLocation>
</comment>
<keyword evidence="5 8" id="KW-1133">Transmembrane helix</keyword>
<feature type="transmembrane region" description="Helical" evidence="8">
    <location>
        <begin position="106"/>
        <end position="132"/>
    </location>
</feature>
<dbReference type="InterPro" id="IPR000253">
    <property type="entry name" value="FHA_dom"/>
</dbReference>
<keyword evidence="2" id="KW-1003">Cell membrane</keyword>
<dbReference type="Pfam" id="PF06271">
    <property type="entry name" value="RDD"/>
    <property type="match status" value="1"/>
</dbReference>
<feature type="transmembrane region" description="Helical" evidence="8">
    <location>
        <begin position="53"/>
        <end position="74"/>
    </location>
</feature>
<dbReference type="Proteomes" id="UP000215896">
    <property type="component" value="Unassembled WGS sequence"/>
</dbReference>
<protein>
    <recommendedName>
        <fullName evidence="9">FHA domain-containing protein</fullName>
    </recommendedName>
</protein>
<dbReference type="Pfam" id="PF00498">
    <property type="entry name" value="FHA"/>
    <property type="match status" value="1"/>
</dbReference>
<dbReference type="AlphaFoldDB" id="A0A255GQ24"/>
<feature type="domain" description="FHA" evidence="9">
    <location>
        <begin position="318"/>
        <end position="371"/>
    </location>
</feature>
<dbReference type="CDD" id="cd00060">
    <property type="entry name" value="FHA"/>
    <property type="match status" value="1"/>
</dbReference>
<evidence type="ECO:0000256" key="1">
    <source>
        <dbReference type="ARBA" id="ARBA00004651"/>
    </source>
</evidence>
<evidence type="ECO:0000313" key="11">
    <source>
        <dbReference type="Proteomes" id="UP000215896"/>
    </source>
</evidence>
<gene>
    <name evidence="10" type="ORF">CGZ94_01990</name>
</gene>
<keyword evidence="11" id="KW-1185">Reference proteome</keyword>
<comment type="caution">
    <text evidence="10">The sequence shown here is derived from an EMBL/GenBank/DDBJ whole genome shotgun (WGS) entry which is preliminary data.</text>
</comment>
<dbReference type="InterPro" id="IPR051791">
    <property type="entry name" value="Pra-immunoreactive"/>
</dbReference>
<evidence type="ECO:0000259" key="9">
    <source>
        <dbReference type="PROSITE" id="PS50006"/>
    </source>
</evidence>
<feature type="compositionally biased region" description="Pro residues" evidence="7">
    <location>
        <begin position="204"/>
        <end position="228"/>
    </location>
</feature>
<evidence type="ECO:0000256" key="7">
    <source>
        <dbReference type="SAM" id="MobiDB-lite"/>
    </source>
</evidence>
<organism evidence="10 11">
    <name type="scientific">Enemella evansiae</name>
    <dbReference type="NCBI Taxonomy" id="2016499"/>
    <lineage>
        <taxon>Bacteria</taxon>
        <taxon>Bacillati</taxon>
        <taxon>Actinomycetota</taxon>
        <taxon>Actinomycetes</taxon>
        <taxon>Propionibacteriales</taxon>
        <taxon>Propionibacteriaceae</taxon>
        <taxon>Enemella</taxon>
    </lineage>
</organism>
<evidence type="ECO:0000256" key="5">
    <source>
        <dbReference type="ARBA" id="ARBA00022989"/>
    </source>
</evidence>
<evidence type="ECO:0000256" key="8">
    <source>
        <dbReference type="SAM" id="Phobius"/>
    </source>
</evidence>
<evidence type="ECO:0000256" key="6">
    <source>
        <dbReference type="ARBA" id="ARBA00023136"/>
    </source>
</evidence>